<dbReference type="AlphaFoldDB" id="A0A7W6HB39"/>
<dbReference type="Proteomes" id="UP000588647">
    <property type="component" value="Unassembled WGS sequence"/>
</dbReference>
<dbReference type="PANTHER" id="PTHR46577">
    <property type="entry name" value="HTH-TYPE TRANSCRIPTIONAL REGULATORY PROTEIN GABR"/>
    <property type="match status" value="1"/>
</dbReference>
<dbReference type="SMART" id="SM00345">
    <property type="entry name" value="HTH_GNTR"/>
    <property type="match status" value="1"/>
</dbReference>
<keyword evidence="8" id="KW-1185">Reference proteome</keyword>
<comment type="similarity">
    <text evidence="1">In the C-terminal section; belongs to the class-I pyridoxal-phosphate-dependent aminotransferase family.</text>
</comment>
<dbReference type="InterPro" id="IPR051446">
    <property type="entry name" value="HTH_trans_reg/aminotransferase"/>
</dbReference>
<name>A0A7W6HB39_9HYPH</name>
<protein>
    <submittedName>
        <fullName evidence="7">DNA-binding transcriptional MocR family regulator</fullName>
    </submittedName>
</protein>
<comment type="caution">
    <text evidence="7">The sequence shown here is derived from an EMBL/GenBank/DDBJ whole genome shotgun (WGS) entry which is preliminary data.</text>
</comment>
<evidence type="ECO:0000259" key="6">
    <source>
        <dbReference type="PROSITE" id="PS50949"/>
    </source>
</evidence>
<dbReference type="InterPro" id="IPR015424">
    <property type="entry name" value="PyrdxlP-dep_Trfase"/>
</dbReference>
<dbReference type="Gene3D" id="3.40.640.10">
    <property type="entry name" value="Type I PLP-dependent aspartate aminotransferase-like (Major domain)"/>
    <property type="match status" value="1"/>
</dbReference>
<evidence type="ECO:0000256" key="5">
    <source>
        <dbReference type="ARBA" id="ARBA00023163"/>
    </source>
</evidence>
<feature type="domain" description="HTH gntR-type" evidence="6">
    <location>
        <begin position="10"/>
        <end position="78"/>
    </location>
</feature>
<keyword evidence="4 7" id="KW-0238">DNA-binding</keyword>
<evidence type="ECO:0000256" key="1">
    <source>
        <dbReference type="ARBA" id="ARBA00005384"/>
    </source>
</evidence>
<keyword evidence="3" id="KW-0805">Transcription regulation</keyword>
<evidence type="ECO:0000313" key="7">
    <source>
        <dbReference type="EMBL" id="MBB4001944.1"/>
    </source>
</evidence>
<accession>A0A7W6HB39</accession>
<evidence type="ECO:0000256" key="2">
    <source>
        <dbReference type="ARBA" id="ARBA00022898"/>
    </source>
</evidence>
<reference evidence="7 8" key="1">
    <citation type="submission" date="2020-08" db="EMBL/GenBank/DDBJ databases">
        <title>Genomic Encyclopedia of Type Strains, Phase IV (KMG-IV): sequencing the most valuable type-strain genomes for metagenomic binning, comparative biology and taxonomic classification.</title>
        <authorList>
            <person name="Goeker M."/>
        </authorList>
    </citation>
    <scope>NUCLEOTIDE SEQUENCE [LARGE SCALE GENOMIC DNA]</scope>
    <source>
        <strain evidence="7 8">DSM 103570</strain>
    </source>
</reference>
<dbReference type="InterPro" id="IPR004839">
    <property type="entry name" value="Aminotransferase_I/II_large"/>
</dbReference>
<dbReference type="RefSeq" id="WP_183206411.1">
    <property type="nucleotide sequence ID" value="NZ_JAAAMM010000001.1"/>
</dbReference>
<dbReference type="GO" id="GO:0030170">
    <property type="term" value="F:pyridoxal phosphate binding"/>
    <property type="evidence" value="ECO:0007669"/>
    <property type="project" value="InterPro"/>
</dbReference>
<dbReference type="Pfam" id="PF00155">
    <property type="entry name" value="Aminotran_1_2"/>
    <property type="match status" value="1"/>
</dbReference>
<dbReference type="CDD" id="cd00609">
    <property type="entry name" value="AAT_like"/>
    <property type="match status" value="1"/>
</dbReference>
<sequence>MWKPQLEIGNIRFRQIVDQLATDIASGMLQAGDRLPPQRELATSLNVKLSTVSRAYQEAARQRLVGGEVGRGTYVLGPGTDANMFASRPPAPPVYDLSTAVPASPPGDEALAAALAGLTPRDHADLAGYPPPRLIERTRRAIGDWLTWRGLERRPQIIVPCAGAHAALQALLLEKTRPGDPILVESFTFPGIKILAKQLRLRLVPVEQDGEGVTPEGLDAAAGGSAARIAILVPTLQNPTGAVMSEQRRRAVAAVAVRHDLTVVEDDVYGPLGALPPLSRDLGPRGVIVSGLSQSVLPGLRFGFVAGDDRSLEKLQDSLHLTTWLMAPFSMLIGSNWIDNGFAQTRVEWQRAEIAARWRQMLAMLGPTAQPPAPHAWLQVEGDPDEMVLRCRAAGVGVVSAGTFAAGRKSIARIRICLTAAATRNDLAEALRILAVLGVRT</sequence>
<dbReference type="EMBL" id="JACIEM010000001">
    <property type="protein sequence ID" value="MBB4001944.1"/>
    <property type="molecule type" value="Genomic_DNA"/>
</dbReference>
<dbReference type="InterPro" id="IPR000524">
    <property type="entry name" value="Tscrpt_reg_HTH_GntR"/>
</dbReference>
<dbReference type="InterPro" id="IPR015421">
    <property type="entry name" value="PyrdxlP-dep_Trfase_major"/>
</dbReference>
<dbReference type="PANTHER" id="PTHR46577:SF1">
    <property type="entry name" value="HTH-TYPE TRANSCRIPTIONAL REGULATORY PROTEIN GABR"/>
    <property type="match status" value="1"/>
</dbReference>
<evidence type="ECO:0000313" key="8">
    <source>
        <dbReference type="Proteomes" id="UP000588647"/>
    </source>
</evidence>
<dbReference type="InterPro" id="IPR036390">
    <property type="entry name" value="WH_DNA-bd_sf"/>
</dbReference>
<evidence type="ECO:0000256" key="3">
    <source>
        <dbReference type="ARBA" id="ARBA00023015"/>
    </source>
</evidence>
<dbReference type="CDD" id="cd07377">
    <property type="entry name" value="WHTH_GntR"/>
    <property type="match status" value="1"/>
</dbReference>
<dbReference type="GO" id="GO:0003700">
    <property type="term" value="F:DNA-binding transcription factor activity"/>
    <property type="evidence" value="ECO:0007669"/>
    <property type="project" value="InterPro"/>
</dbReference>
<dbReference type="Gene3D" id="1.10.10.10">
    <property type="entry name" value="Winged helix-like DNA-binding domain superfamily/Winged helix DNA-binding domain"/>
    <property type="match status" value="1"/>
</dbReference>
<dbReference type="SUPFAM" id="SSF46785">
    <property type="entry name" value="Winged helix' DNA-binding domain"/>
    <property type="match status" value="1"/>
</dbReference>
<keyword evidence="5" id="KW-0804">Transcription</keyword>
<keyword evidence="2" id="KW-0663">Pyridoxal phosphate</keyword>
<dbReference type="PROSITE" id="PS50949">
    <property type="entry name" value="HTH_GNTR"/>
    <property type="match status" value="1"/>
</dbReference>
<proteinExistence type="inferred from homology"/>
<dbReference type="InterPro" id="IPR036388">
    <property type="entry name" value="WH-like_DNA-bd_sf"/>
</dbReference>
<organism evidence="7 8">
    <name type="scientific">Aurantimonas endophytica</name>
    <dbReference type="NCBI Taxonomy" id="1522175"/>
    <lineage>
        <taxon>Bacteria</taxon>
        <taxon>Pseudomonadati</taxon>
        <taxon>Pseudomonadota</taxon>
        <taxon>Alphaproteobacteria</taxon>
        <taxon>Hyphomicrobiales</taxon>
        <taxon>Aurantimonadaceae</taxon>
        <taxon>Aurantimonas</taxon>
    </lineage>
</organism>
<dbReference type="SUPFAM" id="SSF53383">
    <property type="entry name" value="PLP-dependent transferases"/>
    <property type="match status" value="1"/>
</dbReference>
<dbReference type="Pfam" id="PF00392">
    <property type="entry name" value="GntR"/>
    <property type="match status" value="1"/>
</dbReference>
<gene>
    <name evidence="7" type="ORF">GGR03_000991</name>
</gene>
<dbReference type="GO" id="GO:0003677">
    <property type="term" value="F:DNA binding"/>
    <property type="evidence" value="ECO:0007669"/>
    <property type="project" value="UniProtKB-KW"/>
</dbReference>
<evidence type="ECO:0000256" key="4">
    <source>
        <dbReference type="ARBA" id="ARBA00023125"/>
    </source>
</evidence>